<dbReference type="SUPFAM" id="SSF52540">
    <property type="entry name" value="P-loop containing nucleoside triphosphate hydrolases"/>
    <property type="match status" value="1"/>
</dbReference>
<comment type="caution">
    <text evidence="10">The sequence shown here is derived from an EMBL/GenBank/DDBJ whole genome shotgun (WGS) entry which is preliminary data.</text>
</comment>
<comment type="catalytic activity">
    <reaction evidence="6 8">
        <text>dCMP + ATP = dCDP + ADP</text>
        <dbReference type="Rhea" id="RHEA:25094"/>
        <dbReference type="ChEBI" id="CHEBI:30616"/>
        <dbReference type="ChEBI" id="CHEBI:57566"/>
        <dbReference type="ChEBI" id="CHEBI:58593"/>
        <dbReference type="ChEBI" id="CHEBI:456216"/>
        <dbReference type="EC" id="2.7.4.25"/>
    </reaction>
</comment>
<dbReference type="Pfam" id="PF02224">
    <property type="entry name" value="Cytidylate_kin"/>
    <property type="match status" value="1"/>
</dbReference>
<dbReference type="InterPro" id="IPR027417">
    <property type="entry name" value="P-loop_NTPase"/>
</dbReference>
<reference evidence="10 11" key="1">
    <citation type="submission" date="2018-06" db="EMBL/GenBank/DDBJ databases">
        <title>Extensive metabolic versatility and redundancy in microbially diverse, dynamic hydrothermal sediments.</title>
        <authorList>
            <person name="Dombrowski N."/>
            <person name="Teske A."/>
            <person name="Baker B.J."/>
        </authorList>
    </citation>
    <scope>NUCLEOTIDE SEQUENCE [LARGE SCALE GENOMIC DNA]</scope>
    <source>
        <strain evidence="10">B36_G15</strain>
    </source>
</reference>
<evidence type="ECO:0000256" key="4">
    <source>
        <dbReference type="ARBA" id="ARBA00022777"/>
    </source>
</evidence>
<comment type="subcellular location">
    <subcellularLocation>
        <location evidence="8">Cytoplasm</location>
    </subcellularLocation>
</comment>
<dbReference type="EMBL" id="QNBE01000035">
    <property type="protein sequence ID" value="RKX70578.1"/>
    <property type="molecule type" value="Genomic_DNA"/>
</dbReference>
<name>A0A660SIG9_UNCW3</name>
<evidence type="ECO:0000313" key="11">
    <source>
        <dbReference type="Proteomes" id="UP000268469"/>
    </source>
</evidence>
<dbReference type="EC" id="2.7.4.25" evidence="8"/>
<evidence type="ECO:0000313" key="10">
    <source>
        <dbReference type="EMBL" id="RKX70578.1"/>
    </source>
</evidence>
<dbReference type="GO" id="GO:0005524">
    <property type="term" value="F:ATP binding"/>
    <property type="evidence" value="ECO:0007669"/>
    <property type="project" value="UniProtKB-UniRule"/>
</dbReference>
<accession>A0A660SIG9</accession>
<keyword evidence="5 8" id="KW-0067">ATP-binding</keyword>
<dbReference type="Gene3D" id="3.40.50.300">
    <property type="entry name" value="P-loop containing nucleotide triphosphate hydrolases"/>
    <property type="match status" value="1"/>
</dbReference>
<evidence type="ECO:0000256" key="1">
    <source>
        <dbReference type="ARBA" id="ARBA00009427"/>
    </source>
</evidence>
<dbReference type="GO" id="GO:0036431">
    <property type="term" value="F:dCMP kinase activity"/>
    <property type="evidence" value="ECO:0007669"/>
    <property type="project" value="InterPro"/>
</dbReference>
<keyword evidence="3 8" id="KW-0547">Nucleotide-binding</keyword>
<dbReference type="GO" id="GO:0036430">
    <property type="term" value="F:CMP kinase activity"/>
    <property type="evidence" value="ECO:0007669"/>
    <property type="project" value="RHEA"/>
</dbReference>
<evidence type="ECO:0000256" key="7">
    <source>
        <dbReference type="ARBA" id="ARBA00048478"/>
    </source>
</evidence>
<protein>
    <recommendedName>
        <fullName evidence="8">Cytidylate kinase</fullName>
        <shortName evidence="8">CK</shortName>
        <ecNumber evidence="8">2.7.4.25</ecNumber>
    </recommendedName>
    <alternativeName>
        <fullName evidence="8">Cytidine monophosphate kinase</fullName>
        <shortName evidence="8">CMP kinase</shortName>
    </alternativeName>
</protein>
<evidence type="ECO:0000256" key="8">
    <source>
        <dbReference type="HAMAP-Rule" id="MF_00238"/>
    </source>
</evidence>
<dbReference type="InterPro" id="IPR003136">
    <property type="entry name" value="Cytidylate_kin"/>
</dbReference>
<dbReference type="AlphaFoldDB" id="A0A660SIG9"/>
<dbReference type="CDD" id="cd02020">
    <property type="entry name" value="CMPK"/>
    <property type="match status" value="1"/>
</dbReference>
<dbReference type="PANTHER" id="PTHR21299:SF2">
    <property type="entry name" value="CYTIDYLATE KINASE"/>
    <property type="match status" value="1"/>
</dbReference>
<organism evidence="10 11">
    <name type="scientific">candidate division WOR-3 bacterium</name>
    <dbReference type="NCBI Taxonomy" id="2052148"/>
    <lineage>
        <taxon>Bacteria</taxon>
        <taxon>Bacteria division WOR-3</taxon>
    </lineage>
</organism>
<dbReference type="InterPro" id="IPR011994">
    <property type="entry name" value="Cytidylate_kinase_dom"/>
</dbReference>
<dbReference type="PANTHER" id="PTHR21299">
    <property type="entry name" value="CYTIDYLATE KINASE/PANTOATE-BETA-ALANINE LIGASE"/>
    <property type="match status" value="1"/>
</dbReference>
<comment type="catalytic activity">
    <reaction evidence="7 8">
        <text>CMP + ATP = CDP + ADP</text>
        <dbReference type="Rhea" id="RHEA:11600"/>
        <dbReference type="ChEBI" id="CHEBI:30616"/>
        <dbReference type="ChEBI" id="CHEBI:58069"/>
        <dbReference type="ChEBI" id="CHEBI:60377"/>
        <dbReference type="ChEBI" id="CHEBI:456216"/>
        <dbReference type="EC" id="2.7.4.25"/>
    </reaction>
</comment>
<keyword evidence="4 8" id="KW-0418">Kinase</keyword>
<dbReference type="GO" id="GO:0006220">
    <property type="term" value="P:pyrimidine nucleotide metabolic process"/>
    <property type="evidence" value="ECO:0007669"/>
    <property type="project" value="UniProtKB-UniRule"/>
</dbReference>
<evidence type="ECO:0000256" key="6">
    <source>
        <dbReference type="ARBA" id="ARBA00047615"/>
    </source>
</evidence>
<sequence>MGGFVVAIDGPAGAGKTTLARGLAKRLGFDYLDTGAMYRAITLKLLRMGVIGEPTQWLDCLDGVRLEVSTDPDRFWIRLDGEDVTDRIRSKEVDRYVSQVSAEPQIREWMKRRQRELADEKRIVCEGRDMTTVVFPDAELKIYLDASLKERARRRLEQLKQLGISATMDEIIKNIRFRDRYDSTRPVAPLSKADDAIVIDNTTLSIEAEIEIAAREVMKRLGG</sequence>
<feature type="domain" description="Cytidylate kinase" evidence="9">
    <location>
        <begin position="6"/>
        <end position="216"/>
    </location>
</feature>
<dbReference type="GO" id="GO:0005829">
    <property type="term" value="C:cytosol"/>
    <property type="evidence" value="ECO:0007669"/>
    <property type="project" value="TreeGrafter"/>
</dbReference>
<gene>
    <name evidence="8" type="primary">cmk</name>
    <name evidence="10" type="ORF">DRP53_04595</name>
</gene>
<evidence type="ECO:0000256" key="3">
    <source>
        <dbReference type="ARBA" id="ARBA00022741"/>
    </source>
</evidence>
<comment type="similarity">
    <text evidence="1 8">Belongs to the cytidylate kinase family. Type 1 subfamily.</text>
</comment>
<dbReference type="Proteomes" id="UP000268469">
    <property type="component" value="Unassembled WGS sequence"/>
</dbReference>
<keyword evidence="2 8" id="KW-0808">Transferase</keyword>
<keyword evidence="8" id="KW-0963">Cytoplasm</keyword>
<dbReference type="NCBIfam" id="TIGR00017">
    <property type="entry name" value="cmk"/>
    <property type="match status" value="1"/>
</dbReference>
<dbReference type="HAMAP" id="MF_00238">
    <property type="entry name" value="Cytidyl_kinase_type1"/>
    <property type="match status" value="1"/>
</dbReference>
<evidence type="ECO:0000256" key="2">
    <source>
        <dbReference type="ARBA" id="ARBA00022679"/>
    </source>
</evidence>
<proteinExistence type="inferred from homology"/>
<dbReference type="GO" id="GO:0015949">
    <property type="term" value="P:nucleobase-containing small molecule interconversion"/>
    <property type="evidence" value="ECO:0007669"/>
    <property type="project" value="TreeGrafter"/>
</dbReference>
<evidence type="ECO:0000256" key="5">
    <source>
        <dbReference type="ARBA" id="ARBA00022840"/>
    </source>
</evidence>
<evidence type="ECO:0000259" key="9">
    <source>
        <dbReference type="Pfam" id="PF02224"/>
    </source>
</evidence>
<feature type="binding site" evidence="8">
    <location>
        <begin position="10"/>
        <end position="18"/>
    </location>
    <ligand>
        <name>ATP</name>
        <dbReference type="ChEBI" id="CHEBI:30616"/>
    </ligand>
</feature>